<dbReference type="InterPro" id="IPR018763">
    <property type="entry name" value="DUF2334"/>
</dbReference>
<protein>
    <recommendedName>
        <fullName evidence="3">Deacetylase</fullName>
    </recommendedName>
</protein>
<dbReference type="InterPro" id="IPR011330">
    <property type="entry name" value="Glyco_hydro/deAcase_b/a-brl"/>
</dbReference>
<accession>A0ABY7U8Y0</accession>
<name>A0ABY7U8Y0_9CORY</name>
<sequence length="228" mass="25245">MAVMPGHLLVSISSIFSGTRANAARLMKNLDAEGIPVSLLVAPHIDGNWHLAKDSKTKGWLEEQQEAGRLLILNGFDQPVQGRRAEFANLDPHEANLRLKGATRQMKKIGFTPDIFAPPRWRMSPGTLEVLPSFDFKLAVSTRGVHDLRDDAFHQARNLSFGEGFGAAKWWRRNIVRAAQRSANRGNTVRLSTSARNLDDKKVANDFLKAVTKAAAAGAKPADYRVFY</sequence>
<gene>
    <name evidence="1" type="ORF">CMASS_08720</name>
</gene>
<dbReference type="Proteomes" id="UP001220064">
    <property type="component" value="Chromosome"/>
</dbReference>
<evidence type="ECO:0000313" key="1">
    <source>
        <dbReference type="EMBL" id="WCZ33158.1"/>
    </source>
</evidence>
<dbReference type="EMBL" id="CP063189">
    <property type="protein sequence ID" value="WCZ33158.1"/>
    <property type="molecule type" value="Genomic_DNA"/>
</dbReference>
<evidence type="ECO:0008006" key="3">
    <source>
        <dbReference type="Google" id="ProtNLM"/>
    </source>
</evidence>
<dbReference type="Pfam" id="PF10096">
    <property type="entry name" value="DUF2334"/>
    <property type="match status" value="1"/>
</dbReference>
<dbReference type="SUPFAM" id="SSF88713">
    <property type="entry name" value="Glycoside hydrolase/deacetylase"/>
    <property type="match status" value="1"/>
</dbReference>
<dbReference type="CDD" id="cd11374">
    <property type="entry name" value="CE4_u10"/>
    <property type="match status" value="1"/>
</dbReference>
<dbReference type="Gene3D" id="3.20.20.370">
    <property type="entry name" value="Glycoside hydrolase/deacetylase"/>
    <property type="match status" value="1"/>
</dbReference>
<organism evidence="1 2">
    <name type="scientific">Corynebacterium massiliense DSM 45435</name>
    <dbReference type="NCBI Taxonomy" id="1121364"/>
    <lineage>
        <taxon>Bacteria</taxon>
        <taxon>Bacillati</taxon>
        <taxon>Actinomycetota</taxon>
        <taxon>Actinomycetes</taxon>
        <taxon>Mycobacteriales</taxon>
        <taxon>Corynebacteriaceae</taxon>
        <taxon>Corynebacterium</taxon>
    </lineage>
</organism>
<proteinExistence type="predicted"/>
<keyword evidence="2" id="KW-1185">Reference proteome</keyword>
<evidence type="ECO:0000313" key="2">
    <source>
        <dbReference type="Proteomes" id="UP001220064"/>
    </source>
</evidence>
<reference evidence="1 2" key="1">
    <citation type="submission" date="2020-10" db="EMBL/GenBank/DDBJ databases">
        <title>Complete genome sequence of Corynebacterium massiliense DSM 45435, type strain of Corynebacterium massiliense.</title>
        <authorList>
            <person name="Busche T."/>
            <person name="Kalinowski J."/>
            <person name="Ruckert C."/>
        </authorList>
    </citation>
    <scope>NUCLEOTIDE SEQUENCE [LARGE SCALE GENOMIC DNA]</scope>
    <source>
        <strain evidence="1 2">DSM 45435</strain>
    </source>
</reference>